<keyword evidence="4" id="KW-1185">Reference proteome</keyword>
<dbReference type="Proteomes" id="UP001083770">
    <property type="component" value="Unassembled WGS sequence"/>
</dbReference>
<feature type="compositionally biased region" description="Acidic residues" evidence="1">
    <location>
        <begin position="22"/>
        <end position="54"/>
    </location>
</feature>
<evidence type="ECO:0000313" key="4">
    <source>
        <dbReference type="Proteomes" id="UP001083770"/>
    </source>
</evidence>
<feature type="signal peptide" evidence="2">
    <location>
        <begin position="1"/>
        <end position="20"/>
    </location>
</feature>
<proteinExistence type="predicted"/>
<feature type="chain" id="PRO_5045132188" description="DNA primase" evidence="2">
    <location>
        <begin position="21"/>
        <end position="54"/>
    </location>
</feature>
<dbReference type="EMBL" id="JAPWGW010000003">
    <property type="protein sequence ID" value="MCZ4298371.1"/>
    <property type="molecule type" value="Genomic_DNA"/>
</dbReference>
<dbReference type="RefSeq" id="WP_269402448.1">
    <property type="nucleotide sequence ID" value="NZ_JAPWGW010000003.1"/>
</dbReference>
<evidence type="ECO:0000256" key="2">
    <source>
        <dbReference type="SAM" id="SignalP"/>
    </source>
</evidence>
<reference evidence="3" key="1">
    <citation type="submission" date="2022-12" db="EMBL/GenBank/DDBJ databases">
        <title>Bacterial isolates from different developmental stages of Nematostella vectensis.</title>
        <authorList>
            <person name="Fraune S."/>
        </authorList>
    </citation>
    <scope>NUCLEOTIDE SEQUENCE</scope>
    <source>
        <strain evidence="3">G21632-S1</strain>
    </source>
</reference>
<protein>
    <recommendedName>
        <fullName evidence="5">DNA primase</fullName>
    </recommendedName>
</protein>
<organism evidence="3 4">
    <name type="scientific">Henriciella marina</name>
    <dbReference type="NCBI Taxonomy" id="453851"/>
    <lineage>
        <taxon>Bacteria</taxon>
        <taxon>Pseudomonadati</taxon>
        <taxon>Pseudomonadota</taxon>
        <taxon>Alphaproteobacteria</taxon>
        <taxon>Hyphomonadales</taxon>
        <taxon>Hyphomonadaceae</taxon>
        <taxon>Henriciella</taxon>
    </lineage>
</organism>
<gene>
    <name evidence="3" type="ORF">O4G74_09905</name>
</gene>
<evidence type="ECO:0000313" key="3">
    <source>
        <dbReference type="EMBL" id="MCZ4298371.1"/>
    </source>
</evidence>
<evidence type="ECO:0000256" key="1">
    <source>
        <dbReference type="SAM" id="MobiDB-lite"/>
    </source>
</evidence>
<feature type="region of interest" description="Disordered" evidence="1">
    <location>
        <begin position="21"/>
        <end position="54"/>
    </location>
</feature>
<sequence>MKKSLVALLIGMGAIGGVAACDDNDGPAEEMGEEIDEAGDEMEEAGDELEDEVE</sequence>
<accession>A0ABT4LVI0</accession>
<keyword evidence="2" id="KW-0732">Signal</keyword>
<dbReference type="PROSITE" id="PS51257">
    <property type="entry name" value="PROKAR_LIPOPROTEIN"/>
    <property type="match status" value="1"/>
</dbReference>
<name>A0ABT4LVI0_9PROT</name>
<comment type="caution">
    <text evidence="3">The sequence shown here is derived from an EMBL/GenBank/DDBJ whole genome shotgun (WGS) entry which is preliminary data.</text>
</comment>
<evidence type="ECO:0008006" key="5">
    <source>
        <dbReference type="Google" id="ProtNLM"/>
    </source>
</evidence>